<dbReference type="Proteomes" id="UP000077628">
    <property type="component" value="Unassembled WGS sequence"/>
</dbReference>
<proteinExistence type="predicted"/>
<dbReference type="SUPFAM" id="SSF89392">
    <property type="entry name" value="Prokaryotic lipoproteins and lipoprotein localization factors"/>
    <property type="match status" value="1"/>
</dbReference>
<evidence type="ECO:0000256" key="1">
    <source>
        <dbReference type="ARBA" id="ARBA00011245"/>
    </source>
</evidence>
<dbReference type="STRING" id="702114.A1355_17960"/>
<dbReference type="GO" id="GO:0015031">
    <property type="term" value="P:protein transport"/>
    <property type="evidence" value="ECO:0007669"/>
    <property type="project" value="UniProtKB-KW"/>
</dbReference>
<dbReference type="OrthoDB" id="5700849at2"/>
<keyword evidence="2" id="KW-0813">Transport</keyword>
<dbReference type="InterPro" id="IPR029046">
    <property type="entry name" value="LolA/LolB/LppX"/>
</dbReference>
<evidence type="ECO:0000256" key="4">
    <source>
        <dbReference type="ARBA" id="ARBA00022927"/>
    </source>
</evidence>
<dbReference type="Pfam" id="PF19574">
    <property type="entry name" value="LolA_3"/>
    <property type="match status" value="1"/>
</dbReference>
<keyword evidence="6" id="KW-1185">Reference proteome</keyword>
<organism evidence="5 6">
    <name type="scientific">Methylomonas koyamae</name>
    <dbReference type="NCBI Taxonomy" id="702114"/>
    <lineage>
        <taxon>Bacteria</taxon>
        <taxon>Pseudomonadati</taxon>
        <taxon>Pseudomonadota</taxon>
        <taxon>Gammaproteobacteria</taxon>
        <taxon>Methylococcales</taxon>
        <taxon>Methylococcaceae</taxon>
        <taxon>Methylomonas</taxon>
    </lineage>
</organism>
<comment type="subunit">
    <text evidence="1">Monomer.</text>
</comment>
<evidence type="ECO:0000313" key="5">
    <source>
        <dbReference type="EMBL" id="OAI28023.1"/>
    </source>
</evidence>
<gene>
    <name evidence="5" type="ORF">A1355_17960</name>
</gene>
<evidence type="ECO:0000256" key="3">
    <source>
        <dbReference type="ARBA" id="ARBA00022729"/>
    </source>
</evidence>
<sequence>MLMLLVPPAWADDVLDQVRAMLQPQPIAVGHFRQTKQLAFLQQPLVSEGEFVYAQSGGVIWNTVSPVASTVLIGGDRMISEQGEQALPPSFGQLIPALLGGDFARLRADFEIQGSVQARSWRLQFLPKDPLLAKIVAELVLSGDSDLRGFDILESGGNRSSTVFEHISHPAQLTPAQAAEFERLSP</sequence>
<name>A0A177PEX2_9GAMM</name>
<comment type="caution">
    <text evidence="5">The sequence shown here is derived from an EMBL/GenBank/DDBJ whole genome shotgun (WGS) entry which is preliminary data.</text>
</comment>
<evidence type="ECO:0000256" key="2">
    <source>
        <dbReference type="ARBA" id="ARBA00022448"/>
    </source>
</evidence>
<dbReference type="Gene3D" id="2.50.20.10">
    <property type="entry name" value="Lipoprotein localisation LolA/LolB/LppX"/>
    <property type="match status" value="1"/>
</dbReference>
<dbReference type="AlphaFoldDB" id="A0A177PEX2"/>
<keyword evidence="4" id="KW-0653">Protein transport</keyword>
<dbReference type="EMBL" id="LUUK01000016">
    <property type="protein sequence ID" value="OAI28023.1"/>
    <property type="molecule type" value="Genomic_DNA"/>
</dbReference>
<reference evidence="6" key="1">
    <citation type="submission" date="2016-03" db="EMBL/GenBank/DDBJ databases">
        <authorList>
            <person name="Heylen K."/>
            <person name="De Vos P."/>
            <person name="Vekeman B."/>
        </authorList>
    </citation>
    <scope>NUCLEOTIDE SEQUENCE [LARGE SCALE GENOMIC DNA]</scope>
    <source>
        <strain evidence="6">R-45383</strain>
    </source>
</reference>
<evidence type="ECO:0008006" key="7">
    <source>
        <dbReference type="Google" id="ProtNLM"/>
    </source>
</evidence>
<dbReference type="CDD" id="cd16325">
    <property type="entry name" value="LolA"/>
    <property type="match status" value="1"/>
</dbReference>
<evidence type="ECO:0000313" key="6">
    <source>
        <dbReference type="Proteomes" id="UP000077628"/>
    </source>
</evidence>
<keyword evidence="3" id="KW-0732">Signal</keyword>
<protein>
    <recommendedName>
        <fullName evidence="7">Outer membrane lipoprotein carrier protein LolA</fullName>
    </recommendedName>
</protein>
<accession>A0A177PEX2</accession>
<dbReference type="InterPro" id="IPR004564">
    <property type="entry name" value="OM_lipoprot_carrier_LolA-like"/>
</dbReference>